<dbReference type="SUPFAM" id="SSF54106">
    <property type="entry name" value="LysM domain"/>
    <property type="match status" value="1"/>
</dbReference>
<dbReference type="PROSITE" id="PS51782">
    <property type="entry name" value="LYSM"/>
    <property type="match status" value="1"/>
</dbReference>
<dbReference type="Gene3D" id="3.40.80.10">
    <property type="entry name" value="Peptidoglycan recognition protein-like"/>
    <property type="match status" value="1"/>
</dbReference>
<dbReference type="OrthoDB" id="514320at2"/>
<dbReference type="Gene3D" id="3.10.350.10">
    <property type="entry name" value="LysM domain"/>
    <property type="match status" value="1"/>
</dbReference>
<dbReference type="SUPFAM" id="SSF55846">
    <property type="entry name" value="N-acetylmuramoyl-L-alanine amidase-like"/>
    <property type="match status" value="1"/>
</dbReference>
<dbReference type="InterPro" id="IPR002502">
    <property type="entry name" value="Amidase_domain"/>
</dbReference>
<dbReference type="Pfam" id="PF01476">
    <property type="entry name" value="LysM"/>
    <property type="match status" value="1"/>
</dbReference>
<dbReference type="CDD" id="cd06583">
    <property type="entry name" value="PGRP"/>
    <property type="match status" value="1"/>
</dbReference>
<dbReference type="GO" id="GO:0009253">
    <property type="term" value="P:peptidoglycan catabolic process"/>
    <property type="evidence" value="ECO:0007669"/>
    <property type="project" value="InterPro"/>
</dbReference>
<dbReference type="GO" id="GO:0008745">
    <property type="term" value="F:N-acetylmuramoyl-L-alanine amidase activity"/>
    <property type="evidence" value="ECO:0007669"/>
    <property type="project" value="InterPro"/>
</dbReference>
<dbReference type="PANTHER" id="PTHR11022">
    <property type="entry name" value="PEPTIDOGLYCAN RECOGNITION PROTEIN"/>
    <property type="match status" value="1"/>
</dbReference>
<evidence type="ECO:0000313" key="3">
    <source>
        <dbReference type="Proteomes" id="UP000308697"/>
    </source>
</evidence>
<name>A0A4U0N6U3_9ACTN</name>
<evidence type="ECO:0000259" key="1">
    <source>
        <dbReference type="PROSITE" id="PS51782"/>
    </source>
</evidence>
<proteinExistence type="predicted"/>
<dbReference type="InterPro" id="IPR047763">
    <property type="entry name" value="PG_bind_dom_phiBT1-type"/>
</dbReference>
<dbReference type="InterPro" id="IPR015510">
    <property type="entry name" value="PGRP"/>
</dbReference>
<dbReference type="InterPro" id="IPR018392">
    <property type="entry name" value="LysM"/>
</dbReference>
<dbReference type="NCBIfam" id="NF038080">
    <property type="entry name" value="PG_bind_siph"/>
    <property type="match status" value="2"/>
</dbReference>
<feature type="domain" description="LysM" evidence="1">
    <location>
        <begin position="173"/>
        <end position="219"/>
    </location>
</feature>
<reference evidence="2 3" key="1">
    <citation type="submission" date="2019-04" db="EMBL/GenBank/DDBJ databases">
        <title>Streptomyces piniterrae sp. nov., a heliquinomycin-producing actinomycete isolated from rhizosphere soil of Pinus yunnanensis.</title>
        <authorList>
            <person name="Zhuang X."/>
            <person name="Zhao J."/>
        </authorList>
    </citation>
    <scope>NUCLEOTIDE SEQUENCE [LARGE SCALE GENOMIC DNA]</scope>
    <source>
        <strain evidence="3">jys28</strain>
    </source>
</reference>
<dbReference type="InterPro" id="IPR036505">
    <property type="entry name" value="Amidase/PGRP_sf"/>
</dbReference>
<dbReference type="EMBL" id="SUMB01000009">
    <property type="protein sequence ID" value="TJZ49455.1"/>
    <property type="molecule type" value="Genomic_DNA"/>
</dbReference>
<evidence type="ECO:0000313" key="2">
    <source>
        <dbReference type="EMBL" id="TJZ49455.1"/>
    </source>
</evidence>
<dbReference type="InterPro" id="IPR036779">
    <property type="entry name" value="LysM_dom_sf"/>
</dbReference>
<dbReference type="PANTHER" id="PTHR11022:SF78">
    <property type="entry name" value="MIP09469P"/>
    <property type="match status" value="1"/>
</dbReference>
<accession>A0A4U0N6U3</accession>
<dbReference type="Pfam" id="PF01510">
    <property type="entry name" value="Amidase_2"/>
    <property type="match status" value="1"/>
</dbReference>
<dbReference type="Proteomes" id="UP000308697">
    <property type="component" value="Unassembled WGS sequence"/>
</dbReference>
<keyword evidence="3" id="KW-1185">Reference proteome</keyword>
<dbReference type="RefSeq" id="WP_136742268.1">
    <property type="nucleotide sequence ID" value="NZ_SUMB01000009.1"/>
</dbReference>
<organism evidence="2 3">
    <name type="scientific">Streptomyces piniterrae</name>
    <dbReference type="NCBI Taxonomy" id="2571125"/>
    <lineage>
        <taxon>Bacteria</taxon>
        <taxon>Bacillati</taxon>
        <taxon>Actinomycetota</taxon>
        <taxon>Actinomycetes</taxon>
        <taxon>Kitasatosporales</taxon>
        <taxon>Streptomycetaceae</taxon>
        <taxon>Streptomyces</taxon>
    </lineage>
</organism>
<gene>
    <name evidence="2" type="ORF">FCH28_24375</name>
</gene>
<dbReference type="AlphaFoldDB" id="A0A4U0N6U3"/>
<comment type="caution">
    <text evidence="2">The sequence shown here is derived from an EMBL/GenBank/DDBJ whole genome shotgun (WGS) entry which is preliminary data.</text>
</comment>
<dbReference type="CDD" id="cd00118">
    <property type="entry name" value="LysM"/>
    <property type="match status" value="1"/>
</dbReference>
<protein>
    <recommendedName>
        <fullName evidence="1">LysM domain-containing protein</fullName>
    </recommendedName>
</protein>
<sequence length="409" mass="45392">MLFARRADWKATKPDNLHEPVTSTKGVKVHYTGTRFEPFLEVHALCAMRVKEIQREHMEGKGDSEIDYNLLVCRHGVVFEGRGWREQNAANGNRELNRAHHAVCAPTGSGGYTDVPEKMVRGIQDAIAYLRRHGAGWEIAGHRDGYATQCPGDLLYGHVLNGSLDPGVLWDGGNHIVRGGETLGRISVRYNVPSDYIILANPDDLDASGKVKDGMKLWIPARGVPLKGADPTPGDDATEFQPFPGAKWFHEEPSSPIITAMGERLVAEGCSEYAKGPGPQWSEADRASYAKWQRKLGYAGAKADGWPGETSWEQLRVPYVGQKPGDFEEFPGDAWFHDQPKSRIITAMGKRLVEEGCGHYSKGPGPQWTEADRHSYAVWQRKLGFNGSKADGWPGEYSWDRLQVPEDDD</sequence>